<accession>A0A1N7FFN1</accession>
<dbReference type="Proteomes" id="UP000185687">
    <property type="component" value="Unassembled WGS sequence"/>
</dbReference>
<gene>
    <name evidence="1" type="ORF">SAMN05421809_3177</name>
</gene>
<evidence type="ECO:0000313" key="1">
    <source>
        <dbReference type="EMBL" id="SIR99090.1"/>
    </source>
</evidence>
<organism evidence="1 2">
    <name type="scientific">Natronorubrum daqingense</name>
    <dbReference type="NCBI Taxonomy" id="588898"/>
    <lineage>
        <taxon>Archaea</taxon>
        <taxon>Methanobacteriati</taxon>
        <taxon>Methanobacteriota</taxon>
        <taxon>Stenosarchaea group</taxon>
        <taxon>Halobacteria</taxon>
        <taxon>Halobacteriales</taxon>
        <taxon>Natrialbaceae</taxon>
        <taxon>Natronorubrum</taxon>
    </lineage>
</organism>
<reference evidence="1 2" key="1">
    <citation type="submission" date="2017-01" db="EMBL/GenBank/DDBJ databases">
        <authorList>
            <person name="Mah S.A."/>
            <person name="Swanson W.J."/>
            <person name="Moy G.W."/>
            <person name="Vacquier V.D."/>
        </authorList>
    </citation>
    <scope>NUCLEOTIDE SEQUENCE [LARGE SCALE GENOMIC DNA]</scope>
    <source>
        <strain evidence="1 2">CGMCC 1.8909</strain>
    </source>
</reference>
<sequence length="91" mass="10467">MTDELDRDEPCDREVAATERYVARLEALDAETERLLESIPDAAAFDDETRAQTRRRLREVRAQLNPLSLRLRSRVDADDCTPRAADDPPRE</sequence>
<proteinExistence type="predicted"/>
<dbReference type="AlphaFoldDB" id="A0A1N7FFN1"/>
<dbReference type="RefSeq" id="WP_236996011.1">
    <property type="nucleotide sequence ID" value="NZ_CP019328.1"/>
</dbReference>
<evidence type="ECO:0000313" key="2">
    <source>
        <dbReference type="Proteomes" id="UP000185687"/>
    </source>
</evidence>
<protein>
    <submittedName>
        <fullName evidence="1">Uncharacterized protein</fullName>
    </submittedName>
</protein>
<dbReference type="GeneID" id="30957670"/>
<name>A0A1N7FFN1_9EURY</name>
<dbReference type="EMBL" id="FTNP01000006">
    <property type="protein sequence ID" value="SIR99090.1"/>
    <property type="molecule type" value="Genomic_DNA"/>
</dbReference>
<keyword evidence="2" id="KW-1185">Reference proteome</keyword>